<dbReference type="Gene3D" id="1.25.40.10">
    <property type="entry name" value="Tetratricopeptide repeat domain"/>
    <property type="match status" value="1"/>
</dbReference>
<evidence type="ECO:0000313" key="5">
    <source>
        <dbReference type="Proteomes" id="UP001597343"/>
    </source>
</evidence>
<dbReference type="InterPro" id="IPR010982">
    <property type="entry name" value="Lambda_DNA-bd_dom_sf"/>
</dbReference>
<sequence length="430" mass="49241">MSVFLSLGQKIRDFRLKKAMTQIELAKGLCTPSMISQIESDRARPSYKILHALAERLGVPLEHLLKDVNLDLEYTSKHKLVTGLVRSKEYRSAIPLLQELLQNPHHRISNSDLHLELACCHLEIGNTEDAITHLDVVFEQATVRQDHDLLATCFFQLGRAYQQKRENAIAMFHTKRALDEVYKATTIDPVLHAKILIQLASIYEQSGKVAEAINFYDQALLLNQGKLEERGLTFLRLAEAHHRQGDYSKADEFASKALTLLEEQSHVDQQQEWKHRLLLLKSKQGDWKRYTADLLQIAEQYERTSQQEQAGVVIADIAMIHLENDSLDESCIFAEKAKMLLSHHHSAMGIVHRVLAAVSFARQDATKGQKHLDNSFAILEQHGKLAELEEITMFMCHHLSDTGNDEEAFLRFKQFYRFMRKSLDERGIAL</sequence>
<keyword evidence="1" id="KW-0238">DNA-binding</keyword>
<reference evidence="5" key="1">
    <citation type="journal article" date="2019" name="Int. J. Syst. Evol. Microbiol.">
        <title>The Global Catalogue of Microorganisms (GCM) 10K type strain sequencing project: providing services to taxonomists for standard genome sequencing and annotation.</title>
        <authorList>
            <consortium name="The Broad Institute Genomics Platform"/>
            <consortium name="The Broad Institute Genome Sequencing Center for Infectious Disease"/>
            <person name="Wu L."/>
            <person name="Ma J."/>
        </authorList>
    </citation>
    <scope>NUCLEOTIDE SEQUENCE [LARGE SCALE GENOMIC DNA]</scope>
    <source>
        <strain evidence="5">CGMCC 1.13574</strain>
    </source>
</reference>
<dbReference type="Pfam" id="PF13424">
    <property type="entry name" value="TPR_12"/>
    <property type="match status" value="1"/>
</dbReference>
<dbReference type="CDD" id="cd00093">
    <property type="entry name" value="HTH_XRE"/>
    <property type="match status" value="1"/>
</dbReference>
<dbReference type="EMBL" id="JBHUIO010000005">
    <property type="protein sequence ID" value="MFD2169945.1"/>
    <property type="molecule type" value="Genomic_DNA"/>
</dbReference>
<dbReference type="SUPFAM" id="SSF47413">
    <property type="entry name" value="lambda repressor-like DNA-binding domains"/>
    <property type="match status" value="1"/>
</dbReference>
<evidence type="ECO:0000313" key="4">
    <source>
        <dbReference type="EMBL" id="MFD2169945.1"/>
    </source>
</evidence>
<dbReference type="SUPFAM" id="SSF48452">
    <property type="entry name" value="TPR-like"/>
    <property type="match status" value="1"/>
</dbReference>
<organism evidence="4 5">
    <name type="scientific">Tumebacillus lipolyticus</name>
    <dbReference type="NCBI Taxonomy" id="1280370"/>
    <lineage>
        <taxon>Bacteria</taxon>
        <taxon>Bacillati</taxon>
        <taxon>Bacillota</taxon>
        <taxon>Bacilli</taxon>
        <taxon>Bacillales</taxon>
        <taxon>Alicyclobacillaceae</taxon>
        <taxon>Tumebacillus</taxon>
    </lineage>
</organism>
<comment type="caution">
    <text evidence="4">The sequence shown here is derived from an EMBL/GenBank/DDBJ whole genome shotgun (WGS) entry which is preliminary data.</text>
</comment>
<keyword evidence="5" id="KW-1185">Reference proteome</keyword>
<dbReference type="InterPro" id="IPR050807">
    <property type="entry name" value="TransReg_Diox_bact_type"/>
</dbReference>
<dbReference type="InterPro" id="IPR011990">
    <property type="entry name" value="TPR-like_helical_dom_sf"/>
</dbReference>
<evidence type="ECO:0000259" key="3">
    <source>
        <dbReference type="PROSITE" id="PS50943"/>
    </source>
</evidence>
<dbReference type="InterPro" id="IPR001387">
    <property type="entry name" value="Cro/C1-type_HTH"/>
</dbReference>
<dbReference type="Gene3D" id="1.10.260.40">
    <property type="entry name" value="lambda repressor-like DNA-binding domains"/>
    <property type="match status" value="1"/>
</dbReference>
<dbReference type="SMART" id="SM00530">
    <property type="entry name" value="HTH_XRE"/>
    <property type="match status" value="1"/>
</dbReference>
<dbReference type="Pfam" id="PF14559">
    <property type="entry name" value="TPR_19"/>
    <property type="match status" value="1"/>
</dbReference>
<feature type="domain" description="HTH cro/C1-type" evidence="3">
    <location>
        <begin position="11"/>
        <end position="64"/>
    </location>
</feature>
<evidence type="ECO:0000256" key="1">
    <source>
        <dbReference type="ARBA" id="ARBA00023125"/>
    </source>
</evidence>
<dbReference type="PROSITE" id="PS50005">
    <property type="entry name" value="TPR"/>
    <property type="match status" value="1"/>
</dbReference>
<accession>A0ABW4ZW24</accession>
<proteinExistence type="predicted"/>
<dbReference type="InterPro" id="IPR019734">
    <property type="entry name" value="TPR_rpt"/>
</dbReference>
<evidence type="ECO:0000256" key="2">
    <source>
        <dbReference type="PROSITE-ProRule" id="PRU00339"/>
    </source>
</evidence>
<protein>
    <submittedName>
        <fullName evidence="4">Helix-turn-helix domain-containing protein</fullName>
    </submittedName>
</protein>
<dbReference type="PROSITE" id="PS50943">
    <property type="entry name" value="HTH_CROC1"/>
    <property type="match status" value="1"/>
</dbReference>
<dbReference type="RefSeq" id="WP_386045488.1">
    <property type="nucleotide sequence ID" value="NZ_JBHUIO010000005.1"/>
</dbReference>
<dbReference type="SMART" id="SM00028">
    <property type="entry name" value="TPR"/>
    <property type="match status" value="4"/>
</dbReference>
<dbReference type="Pfam" id="PF01381">
    <property type="entry name" value="HTH_3"/>
    <property type="match status" value="1"/>
</dbReference>
<feature type="repeat" description="TPR" evidence="2">
    <location>
        <begin position="193"/>
        <end position="226"/>
    </location>
</feature>
<dbReference type="PANTHER" id="PTHR46797:SF1">
    <property type="entry name" value="METHYLPHOSPHONATE SYNTHASE"/>
    <property type="match status" value="1"/>
</dbReference>
<dbReference type="PANTHER" id="PTHR46797">
    <property type="entry name" value="HTH-TYPE TRANSCRIPTIONAL REGULATOR"/>
    <property type="match status" value="1"/>
</dbReference>
<keyword evidence="2" id="KW-0802">TPR repeat</keyword>
<gene>
    <name evidence="4" type="ORF">ACFSOY_08050</name>
</gene>
<dbReference type="Proteomes" id="UP001597343">
    <property type="component" value="Unassembled WGS sequence"/>
</dbReference>
<name>A0ABW4ZW24_9BACL</name>